<dbReference type="EMBL" id="JAGFNK010000065">
    <property type="protein sequence ID" value="KAI9509412.1"/>
    <property type="molecule type" value="Genomic_DNA"/>
</dbReference>
<evidence type="ECO:0000313" key="2">
    <source>
        <dbReference type="Proteomes" id="UP001207468"/>
    </source>
</evidence>
<evidence type="ECO:0000313" key="1">
    <source>
        <dbReference type="EMBL" id="KAI9509412.1"/>
    </source>
</evidence>
<sequence>MSPGYSDVPAGRSNAGLPPTLWMSPSSSSPSTPSIKSYAPFHAATSSQDSSAVGNGLPPSLPESNRINESPSSPSTGTRPDASSMYSDILSDSFFASRPGTEGASTFPSPILSGSPDLHSTALSPTDASQCDPEQLAKDDPLATQVWKMYTRTKANLPHAQRMENLTWRMMALALKKKKDDEMKQEGQAGEPEQGGVQVKKEPEGDGAVPTTEDNEAVDLGEERGRRIDKGKAKVSVIGFDGANQDSTEDDDEIVPMEWRAISRSRSRVPMDWRPSSRSRSRPPPATGILLDNVLSHPERFAFPSLEHPSDSKPSDMHGLLRHPAGDKFDSASLPSTPIGPRQHTMPSTAHNTFPLPTLHEHTSHPHAPAFPTGPHGHRYSYPISSDHHSTVLNAYTGHPSSLPSSGVHGLPRPLASEAAPVEQRSFPRHVRKTSFDHTVLKDGIMPGILGRHQVNGRPQSPATLIGTKRRANAPHAESMLRADPPSVHCSSPIMESPDVVQRFPLSHHHPTHSSHHPTNGSFPSAPFNFTVPGYDGLFDLHPTQPLPHDYSSIMSAVDGPRHVPSYHDSPHPALSAASYSPHTSPPLAPNEGLSAAAVAASAVVAESYARLNLVGVDDPGMEYPNLIGVMYPNGVEAATLSHQPFTHVDPTQILPAEHGETGYPSLHPSPSSDGWGNGFASSTAASPEPRDASNASTPPSAEGPSARQGIRKIVSTKRIQDAVVRSAIARKKSTAGSDPPPTAQLRSSTSTPDLTSSAGGGGPEDGETSPTVCTNCQTTNTPLWRRDPEGQPLCNACGLFYKLHGVVRPLSLKTDVIKKRNRASGPPNSGTRKNNSVLPKLASSSTRPRSSTTSNTPLALPGSRLSPGSRIGAGAAFAGTLGLKRQKKASTGGGPGALMRKLEAGT</sequence>
<proteinExistence type="predicted"/>
<protein>
    <submittedName>
        <fullName evidence="1">Uncharacterized protein</fullName>
    </submittedName>
</protein>
<gene>
    <name evidence="1" type="ORF">F5148DRAFT_1187836</name>
</gene>
<name>A0ACC0UE87_9AGAM</name>
<dbReference type="Proteomes" id="UP001207468">
    <property type="component" value="Unassembled WGS sequence"/>
</dbReference>
<reference evidence="1" key="1">
    <citation type="submission" date="2021-03" db="EMBL/GenBank/DDBJ databases">
        <title>Evolutionary priming and transition to the ectomycorrhizal habit in an iconic lineage of mushroom-forming fungi: is preadaptation a requirement?</title>
        <authorList>
            <consortium name="DOE Joint Genome Institute"/>
            <person name="Looney B.P."/>
            <person name="Miyauchi S."/>
            <person name="Morin E."/>
            <person name="Drula E."/>
            <person name="Courty P.E."/>
            <person name="Chicoki N."/>
            <person name="Fauchery L."/>
            <person name="Kohler A."/>
            <person name="Kuo A."/>
            <person name="LaButti K."/>
            <person name="Pangilinan J."/>
            <person name="Lipzen A."/>
            <person name="Riley R."/>
            <person name="Andreopoulos W."/>
            <person name="He G."/>
            <person name="Johnson J."/>
            <person name="Barry K.W."/>
            <person name="Grigoriev I.V."/>
            <person name="Nagy L."/>
            <person name="Hibbett D."/>
            <person name="Henrissat B."/>
            <person name="Matheny P.B."/>
            <person name="Labbe J."/>
            <person name="Martin A.F."/>
        </authorList>
    </citation>
    <scope>NUCLEOTIDE SEQUENCE</scope>
    <source>
        <strain evidence="1">BPL698</strain>
    </source>
</reference>
<keyword evidence="2" id="KW-1185">Reference proteome</keyword>
<comment type="caution">
    <text evidence="1">The sequence shown here is derived from an EMBL/GenBank/DDBJ whole genome shotgun (WGS) entry which is preliminary data.</text>
</comment>
<organism evidence="1 2">
    <name type="scientific">Russula earlei</name>
    <dbReference type="NCBI Taxonomy" id="71964"/>
    <lineage>
        <taxon>Eukaryota</taxon>
        <taxon>Fungi</taxon>
        <taxon>Dikarya</taxon>
        <taxon>Basidiomycota</taxon>
        <taxon>Agaricomycotina</taxon>
        <taxon>Agaricomycetes</taxon>
        <taxon>Russulales</taxon>
        <taxon>Russulaceae</taxon>
        <taxon>Russula</taxon>
    </lineage>
</organism>
<accession>A0ACC0UE87</accession>